<evidence type="ECO:0000256" key="3">
    <source>
        <dbReference type="ARBA" id="ARBA00022692"/>
    </source>
</evidence>
<comment type="subcellular location">
    <subcellularLocation>
        <location evidence="1">Cell membrane</location>
        <topology evidence="1">Multi-pass membrane protein</topology>
    </subcellularLocation>
</comment>
<sequence length="435" mass="45377">MTAPDLFEEARGRPAGDSLWHNKDFRRLWGGETLSQLGSQVSTVAIPLTAISALHAGPTTVGLLATAQYLPVLLISPLAGAWLDTHRRRPVLIAAHLGRTVLTALIPLAYVLDALSTWLLLVVVLANGTLSAVFDIGYVTYLPSLVPARRLAGANARLEATYSIAGAGGPGIGGMLVQWLTAPLAVLADSVTYLLAAVLGMRIRHREPEPEPPLPGSRSPWRALREGLSVIWKSPVLRPTLVQSAAFNLLGQIAFTLFLLYGVRELHLSSGTLGVVLSIASLGGLAGAVLAGAAARRLGIGRAMVLSMTAGSLALGAIPAVRGEDTAVTVTVLVAGLLLHELGLAVFNVHSLSLRARLIPDALFGRATAGWRLVSNGTLPLNGVLAGLLGAIFGVRWAIAIALAVLALFCLAYLLSPVRSLRESDIPSGTTAAKG</sequence>
<feature type="transmembrane region" description="Helical" evidence="6">
    <location>
        <begin position="61"/>
        <end position="83"/>
    </location>
</feature>
<protein>
    <submittedName>
        <fullName evidence="8">MFS transporter</fullName>
    </submittedName>
</protein>
<gene>
    <name evidence="8" type="ORF">OG398_07525</name>
</gene>
<evidence type="ECO:0000259" key="7">
    <source>
        <dbReference type="PROSITE" id="PS50850"/>
    </source>
</evidence>
<dbReference type="Pfam" id="PF07690">
    <property type="entry name" value="MFS_1"/>
    <property type="match status" value="1"/>
</dbReference>
<reference evidence="8" key="1">
    <citation type="submission" date="2022-10" db="EMBL/GenBank/DDBJ databases">
        <title>The complete genomes of actinobacterial strains from the NBC collection.</title>
        <authorList>
            <person name="Joergensen T.S."/>
            <person name="Alvarez Arevalo M."/>
            <person name="Sterndorff E.B."/>
            <person name="Faurdal D."/>
            <person name="Vuksanovic O."/>
            <person name="Mourched A.-S."/>
            <person name="Charusanti P."/>
            <person name="Shaw S."/>
            <person name="Blin K."/>
            <person name="Weber T."/>
        </authorList>
    </citation>
    <scope>NUCLEOTIDE SEQUENCE</scope>
    <source>
        <strain evidence="8">NBC_00008</strain>
    </source>
</reference>
<dbReference type="InterPro" id="IPR020846">
    <property type="entry name" value="MFS_dom"/>
</dbReference>
<feature type="transmembrane region" description="Helical" evidence="6">
    <location>
        <begin position="303"/>
        <end position="321"/>
    </location>
</feature>
<accession>A0AAU2VLW0</accession>
<evidence type="ECO:0000256" key="1">
    <source>
        <dbReference type="ARBA" id="ARBA00004651"/>
    </source>
</evidence>
<dbReference type="AlphaFoldDB" id="A0AAU2VLW0"/>
<feature type="transmembrane region" description="Helical" evidence="6">
    <location>
        <begin position="327"/>
        <end position="349"/>
    </location>
</feature>
<keyword evidence="2" id="KW-1003">Cell membrane</keyword>
<feature type="transmembrane region" description="Helical" evidence="6">
    <location>
        <begin position="241"/>
        <end position="261"/>
    </location>
</feature>
<feature type="transmembrane region" description="Helical" evidence="6">
    <location>
        <begin position="370"/>
        <end position="391"/>
    </location>
</feature>
<feature type="transmembrane region" description="Helical" evidence="6">
    <location>
        <begin position="273"/>
        <end position="291"/>
    </location>
</feature>
<evidence type="ECO:0000256" key="5">
    <source>
        <dbReference type="ARBA" id="ARBA00023136"/>
    </source>
</evidence>
<dbReference type="InterPro" id="IPR011701">
    <property type="entry name" value="MFS"/>
</dbReference>
<dbReference type="GO" id="GO:0005886">
    <property type="term" value="C:plasma membrane"/>
    <property type="evidence" value="ECO:0007669"/>
    <property type="project" value="UniProtKB-SubCell"/>
</dbReference>
<dbReference type="EMBL" id="CP108313">
    <property type="protein sequence ID" value="WTW68126.1"/>
    <property type="molecule type" value="Genomic_DNA"/>
</dbReference>
<proteinExistence type="predicted"/>
<dbReference type="InterPro" id="IPR036259">
    <property type="entry name" value="MFS_trans_sf"/>
</dbReference>
<evidence type="ECO:0000256" key="2">
    <source>
        <dbReference type="ARBA" id="ARBA00022475"/>
    </source>
</evidence>
<dbReference type="PROSITE" id="PS50850">
    <property type="entry name" value="MFS"/>
    <property type="match status" value="1"/>
</dbReference>
<dbReference type="PANTHER" id="PTHR23513:SF6">
    <property type="entry name" value="MAJOR FACILITATOR SUPERFAMILY ASSOCIATED DOMAIN-CONTAINING PROTEIN"/>
    <property type="match status" value="1"/>
</dbReference>
<keyword evidence="3 6" id="KW-0812">Transmembrane</keyword>
<dbReference type="Gene3D" id="1.20.1250.20">
    <property type="entry name" value="MFS general substrate transporter like domains"/>
    <property type="match status" value="1"/>
</dbReference>
<dbReference type="SUPFAM" id="SSF103473">
    <property type="entry name" value="MFS general substrate transporter"/>
    <property type="match status" value="1"/>
</dbReference>
<feature type="transmembrane region" description="Helical" evidence="6">
    <location>
        <begin position="397"/>
        <end position="415"/>
    </location>
</feature>
<dbReference type="PANTHER" id="PTHR23513">
    <property type="entry name" value="INTEGRAL MEMBRANE EFFLUX PROTEIN-RELATED"/>
    <property type="match status" value="1"/>
</dbReference>
<dbReference type="CDD" id="cd06173">
    <property type="entry name" value="MFS_MefA_like"/>
    <property type="match status" value="1"/>
</dbReference>
<organism evidence="8">
    <name type="scientific">Streptomyces sp. NBC_00008</name>
    <dbReference type="NCBI Taxonomy" id="2903610"/>
    <lineage>
        <taxon>Bacteria</taxon>
        <taxon>Bacillati</taxon>
        <taxon>Actinomycetota</taxon>
        <taxon>Actinomycetes</taxon>
        <taxon>Kitasatosporales</taxon>
        <taxon>Streptomycetaceae</taxon>
        <taxon>Streptomyces</taxon>
    </lineage>
</organism>
<feature type="domain" description="Major facilitator superfamily (MFS) profile" evidence="7">
    <location>
        <begin position="237"/>
        <end position="435"/>
    </location>
</feature>
<name>A0AAU2VLW0_9ACTN</name>
<keyword evidence="4 6" id="KW-1133">Transmembrane helix</keyword>
<evidence type="ECO:0000256" key="4">
    <source>
        <dbReference type="ARBA" id="ARBA00022989"/>
    </source>
</evidence>
<dbReference type="GO" id="GO:0022857">
    <property type="term" value="F:transmembrane transporter activity"/>
    <property type="evidence" value="ECO:0007669"/>
    <property type="project" value="InterPro"/>
</dbReference>
<evidence type="ECO:0000256" key="6">
    <source>
        <dbReference type="SAM" id="Phobius"/>
    </source>
</evidence>
<evidence type="ECO:0000313" key="8">
    <source>
        <dbReference type="EMBL" id="WTW68126.1"/>
    </source>
</evidence>
<keyword evidence="5 6" id="KW-0472">Membrane</keyword>